<dbReference type="SUPFAM" id="SSF51445">
    <property type="entry name" value="(Trans)glycosidases"/>
    <property type="match status" value="1"/>
</dbReference>
<dbReference type="Pfam" id="PF02638">
    <property type="entry name" value="GHL10"/>
    <property type="match status" value="1"/>
</dbReference>
<evidence type="ECO:0000259" key="3">
    <source>
        <dbReference type="Pfam" id="PF18962"/>
    </source>
</evidence>
<protein>
    <recommendedName>
        <fullName evidence="7">Glycosyl hydrolase-like 10 domain-containing protein</fullName>
    </recommendedName>
</protein>
<dbReference type="STRING" id="945713.IALB_1022"/>
<feature type="domain" description="Secretion system C-terminal sorting" evidence="3">
    <location>
        <begin position="542"/>
        <end position="633"/>
    </location>
</feature>
<reference evidence="5 6" key="1">
    <citation type="journal article" date="2012" name="Front. Microbiol.">
        <title>Complete genome of Ignavibacterium album, a metabolically versatile, flagellated, facultative anaerobe from the phylum Chlorobi.</title>
        <authorList>
            <person name="Liu Z."/>
            <person name="Frigaard N.-U."/>
            <person name="Vogl K."/>
            <person name="Iino T."/>
            <person name="Ohkuma M."/>
            <person name="Overmann J."/>
            <person name="Bryant D.A."/>
        </authorList>
    </citation>
    <scope>NUCLEOTIDE SEQUENCE [LARGE SCALE GENOMIC DNA]</scope>
    <source>
        <strain evidence="6">DSM 19864 / JCM 16511 / NBRC 101810 / Mat9-16</strain>
    </source>
</reference>
<dbReference type="AlphaFoldDB" id="I0AIC6"/>
<gene>
    <name evidence="5" type="ordered locus">IALB_1022</name>
</gene>
<dbReference type="InterPro" id="IPR052177">
    <property type="entry name" value="Divisome_Glycosyl_Hydrolase"/>
</dbReference>
<evidence type="ECO:0000259" key="4">
    <source>
        <dbReference type="Pfam" id="PF25275"/>
    </source>
</evidence>
<dbReference type="InterPro" id="IPR026444">
    <property type="entry name" value="Secre_tail"/>
</dbReference>
<dbReference type="NCBIfam" id="TIGR04183">
    <property type="entry name" value="Por_Secre_tail"/>
    <property type="match status" value="1"/>
</dbReference>
<dbReference type="InterPro" id="IPR003790">
    <property type="entry name" value="GHL10"/>
</dbReference>
<evidence type="ECO:0000313" key="6">
    <source>
        <dbReference type="Proteomes" id="UP000007394"/>
    </source>
</evidence>
<evidence type="ECO:0008006" key="7">
    <source>
        <dbReference type="Google" id="ProtNLM"/>
    </source>
</evidence>
<evidence type="ECO:0000259" key="2">
    <source>
        <dbReference type="Pfam" id="PF02638"/>
    </source>
</evidence>
<dbReference type="Gene3D" id="3.20.20.80">
    <property type="entry name" value="Glycosidases"/>
    <property type="match status" value="1"/>
</dbReference>
<dbReference type="Pfam" id="PF25275">
    <property type="entry name" value="Golvesin_C"/>
    <property type="match status" value="1"/>
</dbReference>
<dbReference type="PANTHER" id="PTHR43405">
    <property type="entry name" value="GLYCOSYL HYDROLASE DIGH"/>
    <property type="match status" value="1"/>
</dbReference>
<name>I0AIC6_IGNAJ</name>
<keyword evidence="6" id="KW-1185">Reference proteome</keyword>
<dbReference type="Proteomes" id="UP000007394">
    <property type="component" value="Chromosome"/>
</dbReference>
<dbReference type="EMBL" id="CP003418">
    <property type="protein sequence ID" value="AFH48733.1"/>
    <property type="molecule type" value="Genomic_DNA"/>
</dbReference>
<dbReference type="HOGENOM" id="CLU_429477_0_0_10"/>
<sequence length="636" mass="72525">MLFILISTSLAQTNQQFRATWLTNVDSYVLTTDASIVEAMNYLSSIGINVVFLVVYNKGYTIYPSSIMDSLFDAPTIPDPSFQNRDFLDRLVIEAHRVGIEVIPWFEFGFSSSYSLNGGHIVARFPHWALKNNQGQLVVKNGFDWLSGINPEVQNYMLSLVMEVIDKYDIDGVQGDDRLPAMPVEGGYDSVTVEIYKSEHNGNNPPNNPGDTNWKRWRADKLNQFFLRMRDSVKSRGEYLILSSSPTPYPWGYDEYLQDSRYWAQNNIVDNIIPQLYRYDFSGYQSVLSQSLSQIRSVNPSIYFAGVLIKAGSWVITPTLITQIIDLNRTNNVNGECTFFYEGLRTNNNEIGNLLGTNYYNQPALVPYRNGNIWRPKATIKNENESGVTLTGNWTNYPMQGYTGQIIRTNQTTGYASVEYNVEVPFSANFDVYAYLTPNTTWTQQARYVIYSDTDSSEIIIDQSNLNKKGWQKIGTLYLSEGTKRVMKVDNTYLGSGRYLVSDAMMIMINRKLSPDVVVTDVDNETETITNQPTEFVLEQNYPNPFNPTTKIRFVIPDEVRNQRDFSTQAVGNENTMVTLKVYDVLGKEIATLVNEEKQAGLYEVEFDGRNLSSGIYFYQLQAGEFIQTKKMILLR</sequence>
<organism evidence="5 6">
    <name type="scientific">Ignavibacterium album (strain DSM 19864 / JCM 16511 / NBRC 101810 / Mat9-16)</name>
    <dbReference type="NCBI Taxonomy" id="945713"/>
    <lineage>
        <taxon>Bacteria</taxon>
        <taxon>Pseudomonadati</taxon>
        <taxon>Ignavibacteriota</taxon>
        <taxon>Ignavibacteria</taxon>
        <taxon>Ignavibacteriales</taxon>
        <taxon>Ignavibacteriaceae</taxon>
        <taxon>Ignavibacterium</taxon>
    </lineage>
</organism>
<dbReference type="eggNOG" id="COG1649">
    <property type="taxonomic scope" value="Bacteria"/>
</dbReference>
<dbReference type="InterPro" id="IPR017853">
    <property type="entry name" value="GH"/>
</dbReference>
<feature type="domain" description="Golvesin/Xly CBD-like" evidence="4">
    <location>
        <begin position="379"/>
        <end position="507"/>
    </location>
</feature>
<dbReference type="InterPro" id="IPR033803">
    <property type="entry name" value="CBD-like_Golvesin-Xly"/>
</dbReference>
<evidence type="ECO:0000313" key="5">
    <source>
        <dbReference type="EMBL" id="AFH48733.1"/>
    </source>
</evidence>
<feature type="domain" description="Glycosyl hydrolase-like 10" evidence="2">
    <location>
        <begin position="17"/>
        <end position="290"/>
    </location>
</feature>
<keyword evidence="1" id="KW-0732">Signal</keyword>
<dbReference type="PANTHER" id="PTHR43405:SF1">
    <property type="entry name" value="GLYCOSYL HYDROLASE DIGH"/>
    <property type="match status" value="1"/>
</dbReference>
<dbReference type="KEGG" id="ial:IALB_1022"/>
<dbReference type="Pfam" id="PF18962">
    <property type="entry name" value="Por_Secre_tail"/>
    <property type="match status" value="1"/>
</dbReference>
<evidence type="ECO:0000256" key="1">
    <source>
        <dbReference type="ARBA" id="ARBA00022729"/>
    </source>
</evidence>
<accession>I0AIC6</accession>
<proteinExistence type="predicted"/>
<dbReference type="Gene3D" id="2.60.40.4070">
    <property type="match status" value="1"/>
</dbReference>